<dbReference type="STRING" id="574375.AZF08_18210"/>
<gene>
    <name evidence="1" type="ORF">BAGA_20260</name>
</gene>
<dbReference type="eggNOG" id="ENOG50330II">
    <property type="taxonomic scope" value="Bacteria"/>
</dbReference>
<evidence type="ECO:0008006" key="3">
    <source>
        <dbReference type="Google" id="ProtNLM"/>
    </source>
</evidence>
<comment type="caution">
    <text evidence="1">The sequence shown here is derived from an EMBL/GenBank/DDBJ whole genome shotgun (WGS) entry which is preliminary data.</text>
</comment>
<keyword evidence="2" id="KW-1185">Reference proteome</keyword>
<reference evidence="1 2" key="1">
    <citation type="submission" date="2014-06" db="EMBL/GenBank/DDBJ databases">
        <title>Draft genome sequence of Bacillus gaemokensis JCM 15801 (MCCC 1A00707).</title>
        <authorList>
            <person name="Lai Q."/>
            <person name="Liu Y."/>
            <person name="Shao Z."/>
        </authorList>
    </citation>
    <scope>NUCLEOTIDE SEQUENCE [LARGE SCALE GENOMIC DNA]</scope>
    <source>
        <strain evidence="1 2">JCM 15801</strain>
    </source>
</reference>
<dbReference type="Pfam" id="PF14043">
    <property type="entry name" value="WVELL"/>
    <property type="match status" value="1"/>
</dbReference>
<proteinExistence type="predicted"/>
<dbReference type="EMBL" id="JOTM01000035">
    <property type="protein sequence ID" value="KEK22296.1"/>
    <property type="molecule type" value="Genomic_DNA"/>
</dbReference>
<accession>A0A073K6X7</accession>
<dbReference type="AlphaFoldDB" id="A0A073K6X7"/>
<dbReference type="RefSeq" id="WP_033677793.1">
    <property type="nucleotide sequence ID" value="NZ_JOTM01000035.1"/>
</dbReference>
<name>A0A073K6X7_9BACI</name>
<dbReference type="InterPro" id="IPR026952">
    <property type="entry name" value="WVELL"/>
</dbReference>
<dbReference type="Proteomes" id="UP000027778">
    <property type="component" value="Unassembled WGS sequence"/>
</dbReference>
<protein>
    <recommendedName>
        <fullName evidence="3">WVELL protein</fullName>
    </recommendedName>
</protein>
<dbReference type="OrthoDB" id="2361637at2"/>
<evidence type="ECO:0000313" key="2">
    <source>
        <dbReference type="Proteomes" id="UP000027778"/>
    </source>
</evidence>
<sequence length="88" mass="10708">MNDRYETLTKELLEKNSFLSYSQARAWIELLWEDFQTTYAKSGRYQGEEMTEQIVRTWIHNHGERLHEIRTSNPKYSHLINQDDHLKH</sequence>
<evidence type="ECO:0000313" key="1">
    <source>
        <dbReference type="EMBL" id="KEK22296.1"/>
    </source>
</evidence>
<organism evidence="1 2">
    <name type="scientific">Bacillus gaemokensis</name>
    <dbReference type="NCBI Taxonomy" id="574375"/>
    <lineage>
        <taxon>Bacteria</taxon>
        <taxon>Bacillati</taxon>
        <taxon>Bacillota</taxon>
        <taxon>Bacilli</taxon>
        <taxon>Bacillales</taxon>
        <taxon>Bacillaceae</taxon>
        <taxon>Bacillus</taxon>
        <taxon>Bacillus cereus group</taxon>
    </lineage>
</organism>